<evidence type="ECO:0000256" key="1">
    <source>
        <dbReference type="ARBA" id="ARBA00010088"/>
    </source>
</evidence>
<dbReference type="InterPro" id="IPR002410">
    <property type="entry name" value="Peptidase_S33"/>
</dbReference>
<dbReference type="AlphaFoldDB" id="A0A9P4JG43"/>
<dbReference type="PRINTS" id="PR00793">
    <property type="entry name" value="PROAMNOPTASE"/>
</dbReference>
<sequence>MISAAKILSERTYVVPGRLKITEHFFEVPRDYAKPSLGNIQLFARSCLKADKPLFPPSVEENKKSQQLPWLLYLQGGPGFECRAPQNAAWTQTLLDKGYRLLFLDQRGTGLSNAISASTLQLRGDETVQAEYLKSFRADSIVRDCEAVRKALTADYPEEKKKWSVMGQSFGGFCATTYLSFYPEGLREVFLFGGLPPLVDGPDEVYRRLYKRVAERNKKFYEKFPEDVERVKRIVKFLGKFGEQTVRVGEGGWLSPRRFLMLGLEFGRHGGIDAVHEIILRANSDLTQFGHLTRPTTLAIEDALSFDSNILYALLHEPIYCQGQAANWSAERMMNQYPEFSLQSEGPLYFTGEMIFPFMHSTFTELIKLRTVAETLATTSTWPALYSLDQLSKNEVPVYAAAYYDDMYVDFDLSMDTARKIKGCKTFTTNAMYHDAVRSKMQEVVTAVWNLREDVID</sequence>
<dbReference type="GO" id="GO:0008233">
    <property type="term" value="F:peptidase activity"/>
    <property type="evidence" value="ECO:0007669"/>
    <property type="project" value="InterPro"/>
</dbReference>
<comment type="caution">
    <text evidence="4">The sequence shown here is derived from an EMBL/GenBank/DDBJ whole genome shotgun (WGS) entry which is preliminary data.</text>
</comment>
<feature type="domain" description="AB hydrolase-1" evidence="3">
    <location>
        <begin position="69"/>
        <end position="231"/>
    </location>
</feature>
<evidence type="ECO:0000259" key="3">
    <source>
        <dbReference type="Pfam" id="PF00561"/>
    </source>
</evidence>
<comment type="similarity">
    <text evidence="1">Belongs to the peptidase S33 family.</text>
</comment>
<dbReference type="PANTHER" id="PTHR43248:SF2">
    <property type="entry name" value="PROLYL AMINOPEPTIDASE"/>
    <property type="match status" value="1"/>
</dbReference>
<dbReference type="Pfam" id="PF00561">
    <property type="entry name" value="Abhydrolase_1"/>
    <property type="match status" value="1"/>
</dbReference>
<reference evidence="4" key="1">
    <citation type="journal article" date="2020" name="Stud. Mycol.">
        <title>101 Dothideomycetes genomes: a test case for predicting lifestyles and emergence of pathogens.</title>
        <authorList>
            <person name="Haridas S."/>
            <person name="Albert R."/>
            <person name="Binder M."/>
            <person name="Bloem J."/>
            <person name="Labutti K."/>
            <person name="Salamov A."/>
            <person name="Andreopoulos B."/>
            <person name="Baker S."/>
            <person name="Barry K."/>
            <person name="Bills G."/>
            <person name="Bluhm B."/>
            <person name="Cannon C."/>
            <person name="Castanera R."/>
            <person name="Culley D."/>
            <person name="Daum C."/>
            <person name="Ezra D."/>
            <person name="Gonzalez J."/>
            <person name="Henrissat B."/>
            <person name="Kuo A."/>
            <person name="Liang C."/>
            <person name="Lipzen A."/>
            <person name="Lutzoni F."/>
            <person name="Magnuson J."/>
            <person name="Mondo S."/>
            <person name="Nolan M."/>
            <person name="Ohm R."/>
            <person name="Pangilinan J."/>
            <person name="Park H.-J."/>
            <person name="Ramirez L."/>
            <person name="Alfaro M."/>
            <person name="Sun H."/>
            <person name="Tritt A."/>
            <person name="Yoshinaga Y."/>
            <person name="Zwiers L.-H."/>
            <person name="Turgeon B."/>
            <person name="Goodwin S."/>
            <person name="Spatafora J."/>
            <person name="Crous P."/>
            <person name="Grigoriev I."/>
        </authorList>
    </citation>
    <scope>NUCLEOTIDE SEQUENCE</scope>
    <source>
        <strain evidence="4">ATCC 74209</strain>
    </source>
</reference>
<dbReference type="SUPFAM" id="SSF53474">
    <property type="entry name" value="alpha/beta-Hydrolases"/>
    <property type="match status" value="1"/>
</dbReference>
<dbReference type="InterPro" id="IPR051601">
    <property type="entry name" value="Serine_prot/Carboxylest_S33"/>
</dbReference>
<dbReference type="PANTHER" id="PTHR43248">
    <property type="entry name" value="2-SUCCINYL-6-HYDROXY-2,4-CYCLOHEXADIENE-1-CARBOXYLATE SYNTHASE"/>
    <property type="match status" value="1"/>
</dbReference>
<evidence type="ECO:0000256" key="2">
    <source>
        <dbReference type="ARBA" id="ARBA00022801"/>
    </source>
</evidence>
<proteinExistence type="inferred from homology"/>
<accession>A0A9P4JG43</accession>
<keyword evidence="2" id="KW-0378">Hydrolase</keyword>
<dbReference type="OrthoDB" id="1898734at2759"/>
<evidence type="ECO:0000313" key="4">
    <source>
        <dbReference type="EMBL" id="KAF2198767.1"/>
    </source>
</evidence>
<protein>
    <submittedName>
        <fullName evidence="4">Alpha/beta-hydrolase</fullName>
    </submittedName>
</protein>
<organism evidence="4 5">
    <name type="scientific">Delitschia confertaspora ATCC 74209</name>
    <dbReference type="NCBI Taxonomy" id="1513339"/>
    <lineage>
        <taxon>Eukaryota</taxon>
        <taxon>Fungi</taxon>
        <taxon>Dikarya</taxon>
        <taxon>Ascomycota</taxon>
        <taxon>Pezizomycotina</taxon>
        <taxon>Dothideomycetes</taxon>
        <taxon>Pleosporomycetidae</taxon>
        <taxon>Pleosporales</taxon>
        <taxon>Delitschiaceae</taxon>
        <taxon>Delitschia</taxon>
    </lineage>
</organism>
<dbReference type="Gene3D" id="3.40.50.1820">
    <property type="entry name" value="alpha/beta hydrolase"/>
    <property type="match status" value="1"/>
</dbReference>
<dbReference type="EMBL" id="ML994119">
    <property type="protein sequence ID" value="KAF2198767.1"/>
    <property type="molecule type" value="Genomic_DNA"/>
</dbReference>
<name>A0A9P4JG43_9PLEO</name>
<keyword evidence="5" id="KW-1185">Reference proteome</keyword>
<dbReference type="Proteomes" id="UP000799536">
    <property type="component" value="Unassembled WGS sequence"/>
</dbReference>
<gene>
    <name evidence="4" type="ORF">GQ43DRAFT_400213</name>
</gene>
<dbReference type="GO" id="GO:0006508">
    <property type="term" value="P:proteolysis"/>
    <property type="evidence" value="ECO:0007669"/>
    <property type="project" value="InterPro"/>
</dbReference>
<evidence type="ECO:0000313" key="5">
    <source>
        <dbReference type="Proteomes" id="UP000799536"/>
    </source>
</evidence>
<dbReference type="InterPro" id="IPR029058">
    <property type="entry name" value="AB_hydrolase_fold"/>
</dbReference>
<dbReference type="InterPro" id="IPR000073">
    <property type="entry name" value="AB_hydrolase_1"/>
</dbReference>